<keyword evidence="13" id="KW-1185">Reference proteome</keyword>
<keyword evidence="5 11" id="KW-0812">Transmembrane</keyword>
<proteinExistence type="inferred from homology"/>
<dbReference type="Ensembl" id="ENSLLTT00000024165.1">
    <property type="protein sequence ID" value="ENSLLTP00000023311.1"/>
    <property type="gene ID" value="ENSLLTG00000017223.1"/>
</dbReference>
<keyword evidence="9 11" id="KW-0472">Membrane</keyword>
<dbReference type="GeneTree" id="ENSGT00940000159350"/>
<evidence type="ECO:0000256" key="11">
    <source>
        <dbReference type="SAM" id="Phobius"/>
    </source>
</evidence>
<name>A0A8C5SWG3_LATLA</name>
<keyword evidence="8" id="KW-0406">Ion transport</keyword>
<keyword evidence="3" id="KW-0813">Transport</keyword>
<evidence type="ECO:0000256" key="6">
    <source>
        <dbReference type="ARBA" id="ARBA00022781"/>
    </source>
</evidence>
<evidence type="ECO:0000256" key="5">
    <source>
        <dbReference type="ARBA" id="ARBA00022692"/>
    </source>
</evidence>
<gene>
    <name evidence="12" type="primary">OTOP1</name>
</gene>
<evidence type="ECO:0000256" key="8">
    <source>
        <dbReference type="ARBA" id="ARBA00023065"/>
    </source>
</evidence>
<evidence type="ECO:0000256" key="3">
    <source>
        <dbReference type="ARBA" id="ARBA00022448"/>
    </source>
</evidence>
<dbReference type="GO" id="GO:0005886">
    <property type="term" value="C:plasma membrane"/>
    <property type="evidence" value="ECO:0007669"/>
    <property type="project" value="UniProtKB-SubCell"/>
</dbReference>
<dbReference type="GO" id="GO:0042472">
    <property type="term" value="P:inner ear morphogenesis"/>
    <property type="evidence" value="ECO:0007669"/>
    <property type="project" value="TreeGrafter"/>
</dbReference>
<dbReference type="InterPro" id="IPR004878">
    <property type="entry name" value="Otopetrin"/>
</dbReference>
<evidence type="ECO:0000256" key="1">
    <source>
        <dbReference type="ARBA" id="ARBA00004651"/>
    </source>
</evidence>
<evidence type="ECO:0000313" key="12">
    <source>
        <dbReference type="Ensembl" id="ENSLLTP00000023311.1"/>
    </source>
</evidence>
<reference evidence="12" key="2">
    <citation type="submission" date="2025-09" db="UniProtKB">
        <authorList>
            <consortium name="Ensembl"/>
        </authorList>
    </citation>
    <scope>IDENTIFICATION</scope>
</reference>
<evidence type="ECO:0000256" key="9">
    <source>
        <dbReference type="ARBA" id="ARBA00023136"/>
    </source>
</evidence>
<sequence>MVDIVCTVEVISSPGRPKLQVLHNVRPAPKQLFRKLKLIEVKITFTKNIASRKVWQNLKFLLTDIKSQTQHSPIPPLPQCLVHCHTIQDRWQTALKMPSVTSTNGSGLLHKSVSPSPFPIQLDDHTPLCNCTSTTLCSIFSQGIYYLYPFNIEYHILASTMLYVVWKNIGRKVEYLQPHKRPFKFQGTAIGSTLGLVVFITTIAVVVVYLIQIGRSKLKSELALIMFYLYAITVLALMCAAGIVAIVIYRLEDNSLDISKNPARKLDADLLVGTASGSWLLSWGSILAIICAQSHPAYTWFSLPYSVLVIIEKYIQNLFIIESIHREHGKNNYDIKTLRILTVSSGSNLSPTASYKEIYNGTNGKLSPTFYGNSYPSENSSSCAFRENINQNKIPVPPSSPDFSFTWRKFSVNSKRSILKNVAVFLFLCNLSVTGQLPSVCFAFNIYLVSRNQKMKLFLPM</sequence>
<evidence type="ECO:0000256" key="4">
    <source>
        <dbReference type="ARBA" id="ARBA00022475"/>
    </source>
</evidence>
<dbReference type="PANTHER" id="PTHR21522">
    <property type="entry name" value="PROTON CHANNEL OTOP"/>
    <property type="match status" value="1"/>
</dbReference>
<reference evidence="12" key="1">
    <citation type="submission" date="2025-08" db="UniProtKB">
        <authorList>
            <consortium name="Ensembl"/>
        </authorList>
    </citation>
    <scope>IDENTIFICATION</scope>
</reference>
<keyword evidence="4" id="KW-1003">Cell membrane</keyword>
<dbReference type="Proteomes" id="UP000694406">
    <property type="component" value="Unplaced"/>
</dbReference>
<dbReference type="GO" id="GO:0015252">
    <property type="term" value="F:proton channel activity"/>
    <property type="evidence" value="ECO:0007669"/>
    <property type="project" value="Ensembl"/>
</dbReference>
<protein>
    <submittedName>
        <fullName evidence="12">Otopetrin 1</fullName>
    </submittedName>
</protein>
<comment type="subcellular location">
    <subcellularLocation>
        <location evidence="1">Cell membrane</location>
        <topology evidence="1">Multi-pass membrane protein</topology>
    </subcellularLocation>
</comment>
<dbReference type="AlphaFoldDB" id="A0A8C5SWG3"/>
<feature type="transmembrane region" description="Helical" evidence="11">
    <location>
        <begin position="187"/>
        <end position="211"/>
    </location>
</feature>
<accession>A0A8C5SWG3</accession>
<evidence type="ECO:0000313" key="13">
    <source>
        <dbReference type="Proteomes" id="UP000694406"/>
    </source>
</evidence>
<keyword evidence="7 11" id="KW-1133">Transmembrane helix</keyword>
<organism evidence="12 13">
    <name type="scientific">Laticauda laticaudata</name>
    <name type="common">Blue-ringed sea krait</name>
    <name type="synonym">Blue-lipped sea krait</name>
    <dbReference type="NCBI Taxonomy" id="8630"/>
    <lineage>
        <taxon>Eukaryota</taxon>
        <taxon>Metazoa</taxon>
        <taxon>Chordata</taxon>
        <taxon>Craniata</taxon>
        <taxon>Vertebrata</taxon>
        <taxon>Euteleostomi</taxon>
        <taxon>Lepidosauria</taxon>
        <taxon>Squamata</taxon>
        <taxon>Bifurcata</taxon>
        <taxon>Unidentata</taxon>
        <taxon>Episquamata</taxon>
        <taxon>Toxicofera</taxon>
        <taxon>Serpentes</taxon>
        <taxon>Colubroidea</taxon>
        <taxon>Elapidae</taxon>
        <taxon>Laticaudinae</taxon>
        <taxon>Laticauda</taxon>
    </lineage>
</organism>
<keyword evidence="6" id="KW-0375">Hydrogen ion transport</keyword>
<dbReference type="PANTHER" id="PTHR21522:SF19">
    <property type="entry name" value="PROTON CHANNEL OTOP1"/>
    <property type="match status" value="1"/>
</dbReference>
<evidence type="ECO:0000256" key="7">
    <source>
        <dbReference type="ARBA" id="ARBA00022989"/>
    </source>
</evidence>
<evidence type="ECO:0000256" key="10">
    <source>
        <dbReference type="ARBA" id="ARBA00023303"/>
    </source>
</evidence>
<feature type="transmembrane region" description="Helical" evidence="11">
    <location>
        <begin position="270"/>
        <end position="291"/>
    </location>
</feature>
<feature type="transmembrane region" description="Helical" evidence="11">
    <location>
        <begin position="422"/>
        <end position="448"/>
    </location>
</feature>
<comment type="similarity">
    <text evidence="2">Belongs to the otopetrin family.</text>
</comment>
<feature type="transmembrane region" description="Helical" evidence="11">
    <location>
        <begin position="223"/>
        <end position="249"/>
    </location>
</feature>
<feature type="transmembrane region" description="Helical" evidence="11">
    <location>
        <begin position="145"/>
        <end position="166"/>
    </location>
</feature>
<evidence type="ECO:0000256" key="2">
    <source>
        <dbReference type="ARBA" id="ARBA00006513"/>
    </source>
</evidence>
<keyword evidence="10" id="KW-0407">Ion channel</keyword>
<dbReference type="Pfam" id="PF03189">
    <property type="entry name" value="Otopetrin"/>
    <property type="match status" value="1"/>
</dbReference>